<keyword evidence="2" id="KW-0677">Repeat</keyword>
<gene>
    <name evidence="3" type="ORF">FF38_02233</name>
</gene>
<dbReference type="InterPro" id="IPR051362">
    <property type="entry name" value="WD_repeat_creC_regulators"/>
</dbReference>
<dbReference type="InterPro" id="IPR036322">
    <property type="entry name" value="WD40_repeat_dom_sf"/>
</dbReference>
<evidence type="ECO:0000256" key="1">
    <source>
        <dbReference type="ARBA" id="ARBA00022574"/>
    </source>
</evidence>
<dbReference type="AlphaFoldDB" id="A0A0L0CDH4"/>
<reference evidence="3 4" key="1">
    <citation type="journal article" date="2015" name="Nat. Commun.">
        <title>Lucilia cuprina genome unlocks parasitic fly biology to underpin future interventions.</title>
        <authorList>
            <person name="Anstead C.A."/>
            <person name="Korhonen P.K."/>
            <person name="Young N.D."/>
            <person name="Hall R.S."/>
            <person name="Jex A.R."/>
            <person name="Murali S.C."/>
            <person name="Hughes D.S."/>
            <person name="Lee S.F."/>
            <person name="Perry T."/>
            <person name="Stroehlein A.J."/>
            <person name="Ansell B.R."/>
            <person name="Breugelmans B."/>
            <person name="Hofmann A."/>
            <person name="Qu J."/>
            <person name="Dugan S."/>
            <person name="Lee S.L."/>
            <person name="Chao H."/>
            <person name="Dinh H."/>
            <person name="Han Y."/>
            <person name="Doddapaneni H.V."/>
            <person name="Worley K.C."/>
            <person name="Muzny D.M."/>
            <person name="Ioannidis P."/>
            <person name="Waterhouse R.M."/>
            <person name="Zdobnov E.M."/>
            <person name="James P.J."/>
            <person name="Bagnall N.H."/>
            <person name="Kotze A.C."/>
            <person name="Gibbs R.A."/>
            <person name="Richards S."/>
            <person name="Batterham P."/>
            <person name="Gasser R.B."/>
        </authorList>
    </citation>
    <scope>NUCLEOTIDE SEQUENCE [LARGE SCALE GENOMIC DNA]</scope>
    <source>
        <strain evidence="3 4">LS</strain>
        <tissue evidence="3">Full body</tissue>
    </source>
</reference>
<evidence type="ECO:0000313" key="4">
    <source>
        <dbReference type="Proteomes" id="UP000037069"/>
    </source>
</evidence>
<proteinExistence type="predicted"/>
<dbReference type="PANTHER" id="PTHR14107">
    <property type="entry name" value="WD REPEAT PROTEIN"/>
    <property type="match status" value="1"/>
</dbReference>
<evidence type="ECO:0000256" key="2">
    <source>
        <dbReference type="ARBA" id="ARBA00022737"/>
    </source>
</evidence>
<feature type="non-terminal residue" evidence="3">
    <location>
        <position position="179"/>
    </location>
</feature>
<protein>
    <submittedName>
        <fullName evidence="3">Uncharacterized protein</fullName>
    </submittedName>
</protein>
<evidence type="ECO:0000313" key="3">
    <source>
        <dbReference type="EMBL" id="KNC30296.1"/>
    </source>
</evidence>
<dbReference type="Gene3D" id="2.130.10.10">
    <property type="entry name" value="YVTN repeat-like/Quinoprotein amine dehydrogenase"/>
    <property type="match status" value="1"/>
</dbReference>
<organism evidence="3 4">
    <name type="scientific">Lucilia cuprina</name>
    <name type="common">Green bottle fly</name>
    <name type="synonym">Australian sheep blowfly</name>
    <dbReference type="NCBI Taxonomy" id="7375"/>
    <lineage>
        <taxon>Eukaryota</taxon>
        <taxon>Metazoa</taxon>
        <taxon>Ecdysozoa</taxon>
        <taxon>Arthropoda</taxon>
        <taxon>Hexapoda</taxon>
        <taxon>Insecta</taxon>
        <taxon>Pterygota</taxon>
        <taxon>Neoptera</taxon>
        <taxon>Endopterygota</taxon>
        <taxon>Diptera</taxon>
        <taxon>Brachycera</taxon>
        <taxon>Muscomorpha</taxon>
        <taxon>Oestroidea</taxon>
        <taxon>Calliphoridae</taxon>
        <taxon>Luciliinae</taxon>
        <taxon>Lucilia</taxon>
    </lineage>
</organism>
<dbReference type="InterPro" id="IPR015943">
    <property type="entry name" value="WD40/YVTN_repeat-like_dom_sf"/>
</dbReference>
<name>A0A0L0CDH4_LUCCU</name>
<dbReference type="EMBL" id="JRES01000540">
    <property type="protein sequence ID" value="KNC30296.1"/>
    <property type="molecule type" value="Genomic_DNA"/>
</dbReference>
<keyword evidence="4" id="KW-1185">Reference proteome</keyword>
<dbReference type="SUPFAM" id="SSF50978">
    <property type="entry name" value="WD40 repeat-like"/>
    <property type="match status" value="1"/>
</dbReference>
<accession>A0A0L0CDH4</accession>
<dbReference type="STRING" id="7375.A0A0L0CDH4"/>
<dbReference type="Pfam" id="PF00400">
    <property type="entry name" value="WD40"/>
    <property type="match status" value="1"/>
</dbReference>
<dbReference type="Proteomes" id="UP000037069">
    <property type="component" value="Unassembled WGS sequence"/>
</dbReference>
<comment type="caution">
    <text evidence="3">The sequence shown here is derived from an EMBL/GenBank/DDBJ whole genome shotgun (WGS) entry which is preliminary data.</text>
</comment>
<dbReference type="InterPro" id="IPR001680">
    <property type="entry name" value="WD40_rpt"/>
</dbReference>
<dbReference type="PANTHER" id="PTHR14107:SF16">
    <property type="entry name" value="AT02583P"/>
    <property type="match status" value="1"/>
</dbReference>
<sequence>MCNKDFYVSTLKVFKDSTVLVAAKDEFLKVFDLKTETLTDLVPSFFGGVHVQTFTSDRKYIIFGSEDGAISVLDAQSLELVVRLVGHTSCIKAVSSDRYADYTMGYRLASIGEDRRLLIWDFTPNVLNRPKLNPKVELSEDQLFGMKPSKVGDTTIRKRYAMYDVPAGFPLAHIRPVLP</sequence>
<keyword evidence="1" id="KW-0853">WD repeat</keyword>